<dbReference type="Proteomes" id="UP001161669">
    <property type="component" value="Segment"/>
</dbReference>
<dbReference type="EMBL" id="AP018495">
    <property type="protein sequence ID" value="BBI30405.1"/>
    <property type="molecule type" value="Genomic_DNA"/>
</dbReference>
<keyword evidence="2" id="KW-1185">Reference proteome</keyword>
<sequence>MSYRDREAIIASLAPRPNYSDSDNGGYDEGNRTSNIIFLIETMAAIGLQDHLASDHFKKVYYAMPCCLTVRGFAEYLVGEQCSQSHEGDRGRDTASLLVSVGFKREAAERLSPSIADKRSNPLAIAKQAVDKACKDWANEYYKTPK</sequence>
<proteinExistence type="predicted"/>
<accession>A0A3T1CX73</accession>
<protein>
    <submittedName>
        <fullName evidence="1">Uncharacterized protein</fullName>
    </submittedName>
</protein>
<reference evidence="2" key="1">
    <citation type="journal article" date="2019" name="J. Virol.">
        <title>Medusavirus, a novel large DNA virus discovered from hot spring water.</title>
        <authorList>
            <person name="Yoshikawa G."/>
            <person name="Blanc-Mathieu R."/>
            <person name="Song C."/>
            <person name="Kayama Y."/>
            <person name="Mochizuki T."/>
            <person name="Murata K."/>
            <person name="Ogata H."/>
            <person name="Takemura M."/>
        </authorList>
    </citation>
    <scope>NUCLEOTIDE SEQUENCE [LARGE SCALE GENOMIC DNA]</scope>
</reference>
<name>A0A3T1CX73_9VIRU</name>
<organism evidence="1 2">
    <name type="scientific">Acanthamoeba castellanii medusavirus J1</name>
    <dbReference type="NCBI Taxonomy" id="3114988"/>
    <lineage>
        <taxon>Viruses</taxon>
        <taxon>Varidnaviria</taxon>
        <taxon>Bamfordvirae</taxon>
        <taxon>Nucleocytoviricota</taxon>
        <taxon>Megaviricetes</taxon>
        <taxon>Mamonoviridae</taxon>
        <taxon>Medusavirus</taxon>
        <taxon>Medusavirus medusae</taxon>
    </lineage>
</organism>
<dbReference type="KEGG" id="vg:80540757"/>
<evidence type="ECO:0000313" key="2">
    <source>
        <dbReference type="Proteomes" id="UP001161669"/>
    </source>
</evidence>
<evidence type="ECO:0000313" key="1">
    <source>
        <dbReference type="EMBL" id="BBI30405.1"/>
    </source>
</evidence>